<keyword evidence="7 9" id="KW-0472">Membrane</keyword>
<dbReference type="Pfam" id="PF03595">
    <property type="entry name" value="SLAC1"/>
    <property type="match status" value="1"/>
</dbReference>
<feature type="transmembrane region" description="Helical" evidence="9">
    <location>
        <begin position="281"/>
        <end position="308"/>
    </location>
</feature>
<comment type="similarity">
    <text evidence="2">Belongs to the tellurite-resistance/dicarboxylate transporter (TDT) family.</text>
</comment>
<evidence type="ECO:0000256" key="8">
    <source>
        <dbReference type="SAM" id="MobiDB-lite"/>
    </source>
</evidence>
<evidence type="ECO:0000256" key="6">
    <source>
        <dbReference type="ARBA" id="ARBA00022989"/>
    </source>
</evidence>
<dbReference type="InParanoid" id="A3LS27"/>
<feature type="region of interest" description="Disordered" evidence="8">
    <location>
        <begin position="1"/>
        <end position="51"/>
    </location>
</feature>
<feature type="transmembrane region" description="Helical" evidence="9">
    <location>
        <begin position="110"/>
        <end position="133"/>
    </location>
</feature>
<keyword evidence="3" id="KW-0813">Transport</keyword>
<evidence type="ECO:0000256" key="1">
    <source>
        <dbReference type="ARBA" id="ARBA00004651"/>
    </source>
</evidence>
<evidence type="ECO:0000256" key="7">
    <source>
        <dbReference type="ARBA" id="ARBA00023136"/>
    </source>
</evidence>
<evidence type="ECO:0000313" key="10">
    <source>
        <dbReference type="EMBL" id="ABN65836.2"/>
    </source>
</evidence>
<evidence type="ECO:0000256" key="9">
    <source>
        <dbReference type="SAM" id="Phobius"/>
    </source>
</evidence>
<accession>A3LS27</accession>
<dbReference type="RefSeq" id="XP_001383865.2">
    <property type="nucleotide sequence ID" value="XM_001383828.1"/>
</dbReference>
<sequence>MSELQHKDLESQSFPSSNKDVADLEENENIDNEVNVEDGDSSTPSGTPIKYGQTTVQKPFLTRLRELLFRELIEKFVPAYFATILGLGITAVMCSLFPYPANWLQIIGKIVFGTNVLVFLVLTFSCLIGFYYYPSRIVEYHVHPLHSVFMSTYVMGYIVIVNFIRLLVGSHHSMLLWVLWWIAVFMSVYCSLVIYFFGTFSKLNKPTKLEHMHSVSLLPVVTLAVASSSGHLISMSLPSLNHFVITEVCSFLLWGICVGMGVSFMPIYLARIMIHRIPNTALILTNLLPIGLLGQTSYSLFLFGVNMYERIPDKVLGTSFLVSCALFATVVCAFGYYMTFVGILSVLSKIRPFTKKPNPQFTHPKYGHIMWNKGFWAVNFPLGTMSLASTEIGKGVVGNYPLKFFTVVACMYSVTLFLFTIYNVMGVLAYWYDLAVELFNPETEELKTA</sequence>
<evidence type="ECO:0000313" key="11">
    <source>
        <dbReference type="Proteomes" id="UP000002258"/>
    </source>
</evidence>
<dbReference type="OrthoDB" id="1099at2759"/>
<gene>
    <name evidence="10" type="ORF">PICST_30900</name>
</gene>
<dbReference type="OMA" id="AWHAVIM"/>
<dbReference type="GO" id="GO:0000319">
    <property type="term" value="F:sulfite transmembrane transporter activity"/>
    <property type="evidence" value="ECO:0007669"/>
    <property type="project" value="TreeGrafter"/>
</dbReference>
<dbReference type="InterPro" id="IPR038665">
    <property type="entry name" value="Voltage-dep_anion_channel_sf"/>
</dbReference>
<keyword evidence="6 9" id="KW-1133">Transmembrane helix</keyword>
<feature type="transmembrane region" description="Helical" evidence="9">
    <location>
        <begin position="174"/>
        <end position="197"/>
    </location>
</feature>
<evidence type="ECO:0000256" key="4">
    <source>
        <dbReference type="ARBA" id="ARBA00022475"/>
    </source>
</evidence>
<evidence type="ECO:0000256" key="5">
    <source>
        <dbReference type="ARBA" id="ARBA00022692"/>
    </source>
</evidence>
<dbReference type="PANTHER" id="PTHR31686:SF1">
    <property type="entry name" value="SULFITE EFFLUX PUMP SSU1"/>
    <property type="match status" value="1"/>
</dbReference>
<feature type="transmembrane region" description="Helical" evidence="9">
    <location>
        <begin position="77"/>
        <end position="98"/>
    </location>
</feature>
<feature type="compositionally biased region" description="Basic and acidic residues" evidence="8">
    <location>
        <begin position="1"/>
        <end position="10"/>
    </location>
</feature>
<keyword evidence="5 9" id="KW-0812">Transmembrane</keyword>
<feature type="transmembrane region" description="Helical" evidence="9">
    <location>
        <begin position="217"/>
        <end position="237"/>
    </location>
</feature>
<protein>
    <submittedName>
        <fullName evidence="10">Putative malate permease</fullName>
    </submittedName>
</protein>
<dbReference type="EMBL" id="CP000497">
    <property type="protein sequence ID" value="ABN65836.2"/>
    <property type="molecule type" value="Genomic_DNA"/>
</dbReference>
<feature type="compositionally biased region" description="Acidic residues" evidence="8">
    <location>
        <begin position="23"/>
        <end position="40"/>
    </location>
</feature>
<organism evidence="10 11">
    <name type="scientific">Scheffersomyces stipitis (strain ATCC 58785 / CBS 6054 / NBRC 10063 / NRRL Y-11545)</name>
    <name type="common">Yeast</name>
    <name type="synonym">Pichia stipitis</name>
    <dbReference type="NCBI Taxonomy" id="322104"/>
    <lineage>
        <taxon>Eukaryota</taxon>
        <taxon>Fungi</taxon>
        <taxon>Dikarya</taxon>
        <taxon>Ascomycota</taxon>
        <taxon>Saccharomycotina</taxon>
        <taxon>Pichiomycetes</taxon>
        <taxon>Debaryomycetaceae</taxon>
        <taxon>Scheffersomyces</taxon>
    </lineage>
</organism>
<feature type="transmembrane region" description="Helical" evidence="9">
    <location>
        <begin position="404"/>
        <end position="432"/>
    </location>
</feature>
<dbReference type="HOGENOM" id="CLU_030057_6_2_1"/>
<feature type="compositionally biased region" description="Polar residues" evidence="8">
    <location>
        <begin position="41"/>
        <end position="51"/>
    </location>
</feature>
<feature type="transmembrane region" description="Helical" evidence="9">
    <location>
        <begin position="243"/>
        <end position="269"/>
    </location>
</feature>
<dbReference type="CDD" id="cd09318">
    <property type="entry name" value="TDT_SSU1"/>
    <property type="match status" value="1"/>
</dbReference>
<dbReference type="GO" id="GO:0005886">
    <property type="term" value="C:plasma membrane"/>
    <property type="evidence" value="ECO:0007669"/>
    <property type="project" value="UniProtKB-SubCell"/>
</dbReference>
<feature type="transmembrane region" description="Helical" evidence="9">
    <location>
        <begin position="145"/>
        <end position="168"/>
    </location>
</feature>
<dbReference type="InterPro" id="IPR051629">
    <property type="entry name" value="Sulfite_efflux_TDT"/>
</dbReference>
<name>A3LS27_PICST</name>
<dbReference type="eggNOG" id="ENOG502QT02">
    <property type="taxonomic scope" value="Eukaryota"/>
</dbReference>
<dbReference type="AlphaFoldDB" id="A3LS27"/>
<feature type="transmembrane region" description="Helical" evidence="9">
    <location>
        <begin position="320"/>
        <end position="347"/>
    </location>
</feature>
<reference evidence="10 11" key="1">
    <citation type="journal article" date="2007" name="Nat. Biotechnol.">
        <title>Genome sequence of the lignocellulose-bioconverting and xylose-fermenting yeast Pichia stipitis.</title>
        <authorList>
            <person name="Jeffries T.W."/>
            <person name="Grigoriev I.V."/>
            <person name="Grimwood J."/>
            <person name="Laplaza J.M."/>
            <person name="Aerts A."/>
            <person name="Salamov A."/>
            <person name="Schmutz J."/>
            <person name="Lindquist E."/>
            <person name="Dehal P."/>
            <person name="Shapiro H."/>
            <person name="Jin Y.S."/>
            <person name="Passoth V."/>
            <person name="Richardson P.M."/>
        </authorList>
    </citation>
    <scope>NUCLEOTIDE SEQUENCE [LARGE SCALE GENOMIC DNA]</scope>
    <source>
        <strain evidence="11">ATCC 58785 / CBS 6054 / NBRC 10063 / NRRL Y-11545</strain>
    </source>
</reference>
<dbReference type="PANTHER" id="PTHR31686">
    <property type="match status" value="1"/>
</dbReference>
<keyword evidence="4" id="KW-1003">Cell membrane</keyword>
<dbReference type="Proteomes" id="UP000002258">
    <property type="component" value="Chromosome 3"/>
</dbReference>
<dbReference type="FunCoup" id="A3LS27">
    <property type="interactions" value="47"/>
</dbReference>
<dbReference type="KEGG" id="pic:PICST_30900"/>
<dbReference type="GeneID" id="4838256"/>
<dbReference type="Gene3D" id="1.50.10.150">
    <property type="entry name" value="Voltage-dependent anion channel"/>
    <property type="match status" value="1"/>
</dbReference>
<evidence type="ECO:0000256" key="2">
    <source>
        <dbReference type="ARBA" id="ARBA00008566"/>
    </source>
</evidence>
<comment type="subcellular location">
    <subcellularLocation>
        <location evidence="1">Cell membrane</location>
        <topology evidence="1">Multi-pass membrane protein</topology>
    </subcellularLocation>
</comment>
<dbReference type="InterPro" id="IPR004695">
    <property type="entry name" value="SLAC1/Mae1/Ssu1/TehA"/>
</dbReference>
<keyword evidence="11" id="KW-1185">Reference proteome</keyword>
<proteinExistence type="inferred from homology"/>
<evidence type="ECO:0000256" key="3">
    <source>
        <dbReference type="ARBA" id="ARBA00022448"/>
    </source>
</evidence>